<feature type="active site" description="Proton acceptor" evidence="3">
    <location>
        <position position="176"/>
    </location>
</feature>
<evidence type="ECO:0000313" key="8">
    <source>
        <dbReference type="EMBL" id="QLL77205.1"/>
    </source>
</evidence>
<proteinExistence type="inferred from homology"/>
<evidence type="ECO:0000313" key="9">
    <source>
        <dbReference type="Proteomes" id="UP000510886"/>
    </source>
</evidence>
<dbReference type="InterPro" id="IPR015955">
    <property type="entry name" value="Lactate_DH/Glyco_Ohase_4_C"/>
</dbReference>
<dbReference type="Gene3D" id="3.40.50.720">
    <property type="entry name" value="NAD(P)-binding Rossmann-like Domain"/>
    <property type="match status" value="1"/>
</dbReference>
<dbReference type="GO" id="GO:0006089">
    <property type="term" value="P:lactate metabolic process"/>
    <property type="evidence" value="ECO:0007669"/>
    <property type="project" value="TreeGrafter"/>
</dbReference>
<dbReference type="PROSITE" id="PS00064">
    <property type="entry name" value="L_LDH"/>
    <property type="match status" value="1"/>
</dbReference>
<accession>A0A7H9EJ98</accession>
<feature type="binding site" evidence="4">
    <location>
        <position position="96"/>
    </location>
    <ligand>
        <name>NAD(+)</name>
        <dbReference type="ChEBI" id="CHEBI:57540"/>
    </ligand>
</feature>
<organism evidence="8 9">
    <name type="scientific">Ligilactobacillus saerimneri</name>
    <dbReference type="NCBI Taxonomy" id="228229"/>
    <lineage>
        <taxon>Bacteria</taxon>
        <taxon>Bacillati</taxon>
        <taxon>Bacillota</taxon>
        <taxon>Bacilli</taxon>
        <taxon>Lactobacillales</taxon>
        <taxon>Lactobacillaceae</taxon>
        <taxon>Ligilactobacillus</taxon>
    </lineage>
</organism>
<protein>
    <submittedName>
        <fullName evidence="8">L-lactate dehydrogenase</fullName>
    </submittedName>
</protein>
<comment type="similarity">
    <text evidence="1">Belongs to the LDH/MDH superfamily. LDH family.</text>
</comment>
<dbReference type="AlphaFoldDB" id="A0A7H9EJ98"/>
<evidence type="ECO:0000256" key="1">
    <source>
        <dbReference type="ARBA" id="ARBA00006054"/>
    </source>
</evidence>
<dbReference type="Pfam" id="PF00056">
    <property type="entry name" value="Ldh_1_N"/>
    <property type="match status" value="1"/>
</dbReference>
<dbReference type="SUPFAM" id="SSF56327">
    <property type="entry name" value="LDH C-terminal domain-like"/>
    <property type="match status" value="1"/>
</dbReference>
<feature type="domain" description="Lactate/malate dehydrogenase N-terminal" evidence="6">
    <location>
        <begin position="3"/>
        <end position="143"/>
    </location>
</feature>
<keyword evidence="4" id="KW-0520">NAD</keyword>
<feature type="binding site" evidence="4">
    <location>
        <position position="33"/>
    </location>
    <ligand>
        <name>NAD(+)</name>
        <dbReference type="ChEBI" id="CHEBI:57540"/>
    </ligand>
</feature>
<dbReference type="InterPro" id="IPR001236">
    <property type="entry name" value="Lactate/malate_DH_N"/>
</dbReference>
<feature type="binding site" evidence="4">
    <location>
        <begin position="119"/>
        <end position="121"/>
    </location>
    <ligand>
        <name>NAD(+)</name>
        <dbReference type="ChEBI" id="CHEBI:57540"/>
    </ligand>
</feature>
<dbReference type="GO" id="GO:0004459">
    <property type="term" value="F:L-lactate dehydrogenase (NAD+) activity"/>
    <property type="evidence" value="ECO:0007669"/>
    <property type="project" value="InterPro"/>
</dbReference>
<dbReference type="RefSeq" id="WP_009552723.1">
    <property type="nucleotide sequence ID" value="NZ_CALVCX010000019.1"/>
</dbReference>
<dbReference type="InterPro" id="IPR018177">
    <property type="entry name" value="L-lactate_DH_AS"/>
</dbReference>
<dbReference type="PANTHER" id="PTHR43128:SF31">
    <property type="entry name" value="L-LACTATE DEHYDROGENASE"/>
    <property type="match status" value="1"/>
</dbReference>
<keyword evidence="2 5" id="KW-0560">Oxidoreductase</keyword>
<dbReference type="KEGG" id="lsw:GTO87_00290"/>
<dbReference type="InterPro" id="IPR036291">
    <property type="entry name" value="NAD(P)-bd_dom_sf"/>
</dbReference>
<dbReference type="InterPro" id="IPR022383">
    <property type="entry name" value="Lactate/malate_DH_C"/>
</dbReference>
<evidence type="ECO:0000256" key="5">
    <source>
        <dbReference type="RuleBase" id="RU003369"/>
    </source>
</evidence>
<dbReference type="PIRSF" id="PIRSF000102">
    <property type="entry name" value="Lac_mal_DH"/>
    <property type="match status" value="1"/>
</dbReference>
<evidence type="ECO:0000256" key="3">
    <source>
        <dbReference type="PIRSR" id="PIRSR000102-1"/>
    </source>
</evidence>
<dbReference type="Gene3D" id="3.90.110.10">
    <property type="entry name" value="Lactate dehydrogenase/glycoside hydrolase, family 4, C-terminal"/>
    <property type="match status" value="1"/>
</dbReference>
<dbReference type="PANTHER" id="PTHR43128">
    <property type="entry name" value="L-2-HYDROXYCARBOXYLATE DEHYDROGENASE (NAD(P)(+))"/>
    <property type="match status" value="1"/>
</dbReference>
<name>A0A7H9EJ98_9LACO</name>
<evidence type="ECO:0000259" key="6">
    <source>
        <dbReference type="Pfam" id="PF00056"/>
    </source>
</evidence>
<dbReference type="PRINTS" id="PR00086">
    <property type="entry name" value="LLDHDRGNASE"/>
</dbReference>
<dbReference type="CDD" id="cd05291">
    <property type="entry name" value="HicDH_like"/>
    <property type="match status" value="1"/>
</dbReference>
<dbReference type="InterPro" id="IPR001557">
    <property type="entry name" value="L-lactate/malate_DH"/>
</dbReference>
<sequence length="302" mass="32407">MRKVGIIGLGHVGATVAFTLFTHGIADELVLIDKNPKKAQAEFNDLSDTLARNDFHVKLKAQDFSDLRDLDVLITAFGNIKASVESGDRFAEFGFNSDAAKEVGQQIKDSGFHGIIINVANPCDAVTTILQKVTGLPQNHVFGTGTFLDTARMQRAVGDHLHQDPRNVSGFVLGEHGNSQFVAWSTVSVNNKPATSLLDEATRAQLMQATKDNAFVVAAGKGYTSYAIATCAVRLAQAVFADAKLFAPVSVFVPSVGTYVGYPAIIGADGVEEVIPLELTAAEDAEFRKSAQIIKEHVDQLF</sequence>
<evidence type="ECO:0000256" key="4">
    <source>
        <dbReference type="PIRSR" id="PIRSR000102-3"/>
    </source>
</evidence>
<gene>
    <name evidence="8" type="ORF">GTO87_00290</name>
</gene>
<dbReference type="Pfam" id="PF02866">
    <property type="entry name" value="Ldh_1_C"/>
    <property type="match status" value="1"/>
</dbReference>
<dbReference type="SUPFAM" id="SSF51735">
    <property type="entry name" value="NAD(P)-binding Rossmann-fold domains"/>
    <property type="match status" value="1"/>
</dbReference>
<evidence type="ECO:0000259" key="7">
    <source>
        <dbReference type="Pfam" id="PF02866"/>
    </source>
</evidence>
<feature type="binding site" evidence="4">
    <location>
        <begin position="8"/>
        <end position="13"/>
    </location>
    <ligand>
        <name>NAD(+)</name>
        <dbReference type="ChEBI" id="CHEBI:57540"/>
    </ligand>
</feature>
<dbReference type="EMBL" id="CP047418">
    <property type="protein sequence ID" value="QLL77205.1"/>
    <property type="molecule type" value="Genomic_DNA"/>
</dbReference>
<evidence type="ECO:0000256" key="2">
    <source>
        <dbReference type="ARBA" id="ARBA00023002"/>
    </source>
</evidence>
<dbReference type="Proteomes" id="UP000510886">
    <property type="component" value="Chromosome"/>
</dbReference>
<dbReference type="SMR" id="A0A7H9EJ98"/>
<reference evidence="8 9" key="1">
    <citation type="submission" date="2020-01" db="EMBL/GenBank/DDBJ databases">
        <title>Complete and circular genome sequences of six lactobacillus isolates from horses.</title>
        <authorList>
            <person name="Hassan H.M."/>
        </authorList>
    </citation>
    <scope>NUCLEOTIDE SEQUENCE [LARGE SCALE GENOMIC DNA]</scope>
    <source>
        <strain evidence="8 9">1A</strain>
    </source>
</reference>
<feature type="domain" description="Lactate/malate dehydrogenase C-terminal" evidence="7">
    <location>
        <begin position="146"/>
        <end position="300"/>
    </location>
</feature>